<dbReference type="InterPro" id="IPR050855">
    <property type="entry name" value="NDM-1-like"/>
</dbReference>
<reference evidence="2 3" key="1">
    <citation type="submission" date="2016-04" db="EMBL/GenBank/DDBJ databases">
        <title>Genome sequence of Methanobrevibacter filiformis DSM 11501.</title>
        <authorList>
            <person name="Poehlein A."/>
            <person name="Seedorf H."/>
            <person name="Daniel R."/>
        </authorList>
    </citation>
    <scope>NUCLEOTIDE SEQUENCE [LARGE SCALE GENOMIC DNA]</scope>
    <source>
        <strain evidence="2 3">DSM 11501</strain>
    </source>
</reference>
<feature type="domain" description="Metallo-beta-lactamase" evidence="1">
    <location>
        <begin position="17"/>
        <end position="187"/>
    </location>
</feature>
<dbReference type="Pfam" id="PF00753">
    <property type="entry name" value="Lactamase_B"/>
    <property type="match status" value="1"/>
</dbReference>
<proteinExistence type="predicted"/>
<dbReference type="AlphaFoldDB" id="A0A165Z4E2"/>
<accession>A0A165Z4E2</accession>
<evidence type="ECO:0000259" key="1">
    <source>
        <dbReference type="SMART" id="SM00849"/>
    </source>
</evidence>
<dbReference type="EMBL" id="LWMT01000284">
    <property type="protein sequence ID" value="KZX10233.1"/>
    <property type="molecule type" value="Genomic_DNA"/>
</dbReference>
<dbReference type="SUPFAM" id="SSF56281">
    <property type="entry name" value="Metallo-hydrolase/oxidoreductase"/>
    <property type="match status" value="1"/>
</dbReference>
<dbReference type="PANTHER" id="PTHR42951">
    <property type="entry name" value="METALLO-BETA-LACTAMASE DOMAIN-CONTAINING"/>
    <property type="match status" value="1"/>
</dbReference>
<dbReference type="InterPro" id="IPR036866">
    <property type="entry name" value="RibonucZ/Hydroxyglut_hydro"/>
</dbReference>
<dbReference type="CDD" id="cd06262">
    <property type="entry name" value="metallo-hydrolase-like_MBL-fold"/>
    <property type="match status" value="1"/>
</dbReference>
<keyword evidence="3" id="KW-1185">Reference proteome</keyword>
<protein>
    <submittedName>
        <fullName evidence="2">Putative metallo-hydrolase YflN</fullName>
        <ecNumber evidence="2">3.-.-.-</ecNumber>
    </submittedName>
</protein>
<evidence type="ECO:0000313" key="3">
    <source>
        <dbReference type="Proteomes" id="UP000077066"/>
    </source>
</evidence>
<keyword evidence="2" id="KW-0378">Hydrolase</keyword>
<dbReference type="GO" id="GO:0016787">
    <property type="term" value="F:hydrolase activity"/>
    <property type="evidence" value="ECO:0007669"/>
    <property type="project" value="UniProtKB-KW"/>
</dbReference>
<dbReference type="STRING" id="55758.MBFIL_18440"/>
<dbReference type="RefSeq" id="WP_066973895.1">
    <property type="nucleotide sequence ID" value="NZ_LWMT01000284.1"/>
</dbReference>
<comment type="caution">
    <text evidence="2">The sequence shown here is derived from an EMBL/GenBank/DDBJ whole genome shotgun (WGS) entry which is preliminary data.</text>
</comment>
<dbReference type="InterPro" id="IPR001279">
    <property type="entry name" value="Metallo-B-lactamas"/>
</dbReference>
<gene>
    <name evidence="2" type="primary">yflN</name>
    <name evidence="2" type="ORF">MBFIL_18440</name>
</gene>
<name>A0A165Z4E2_9EURY</name>
<dbReference type="Proteomes" id="UP000077066">
    <property type="component" value="Unassembled WGS sequence"/>
</dbReference>
<dbReference type="EC" id="3.-.-.-" evidence="2"/>
<dbReference type="PATRIC" id="fig|55758.3.peg.2067"/>
<dbReference type="OrthoDB" id="197151at2157"/>
<sequence>MEKITDNIWFIQGLNFDSNSYLLDNIIIDTGTGMNQDYLYSELKTINYNPKDIEMIVNTHCHFDHVGGNYLFEDAKVAIHKDDAPPLEHDNDPLTAATSIFSEAIKRHDVDLKLKEGDKIVNFEVLHTPGHSHGGICLWNGETLISGDTVFSNGGFGRLDIGGNLEDMGKSLERLSKLDVKYLLPGHGFWTIDGKKHIEMANNLFKTMI</sequence>
<evidence type="ECO:0000313" key="2">
    <source>
        <dbReference type="EMBL" id="KZX10233.1"/>
    </source>
</evidence>
<organism evidence="2 3">
    <name type="scientific">Methanobrevibacter filiformis</name>
    <dbReference type="NCBI Taxonomy" id="55758"/>
    <lineage>
        <taxon>Archaea</taxon>
        <taxon>Methanobacteriati</taxon>
        <taxon>Methanobacteriota</taxon>
        <taxon>Methanomada group</taxon>
        <taxon>Methanobacteria</taxon>
        <taxon>Methanobacteriales</taxon>
        <taxon>Methanobacteriaceae</taxon>
        <taxon>Methanobrevibacter</taxon>
    </lineage>
</organism>
<dbReference type="SMART" id="SM00849">
    <property type="entry name" value="Lactamase_B"/>
    <property type="match status" value="1"/>
</dbReference>
<dbReference type="Gene3D" id="3.60.15.10">
    <property type="entry name" value="Ribonuclease Z/Hydroxyacylglutathione hydrolase-like"/>
    <property type="match status" value="1"/>
</dbReference>